<evidence type="ECO:0000313" key="3">
    <source>
        <dbReference type="Proteomes" id="UP000567293"/>
    </source>
</evidence>
<dbReference type="AlphaFoldDB" id="A0A7V8SXZ8"/>
<keyword evidence="1" id="KW-0175">Coiled coil</keyword>
<keyword evidence="3" id="KW-1185">Reference proteome</keyword>
<organism evidence="2 3">
    <name type="scientific">Candidatus Acidiferrum panamense</name>
    <dbReference type="NCBI Taxonomy" id="2741543"/>
    <lineage>
        <taxon>Bacteria</taxon>
        <taxon>Pseudomonadati</taxon>
        <taxon>Acidobacteriota</taxon>
        <taxon>Terriglobia</taxon>
        <taxon>Candidatus Acidiferrales</taxon>
        <taxon>Candidatus Acidiferrum</taxon>
    </lineage>
</organism>
<comment type="caution">
    <text evidence="2">The sequence shown here is derived from an EMBL/GenBank/DDBJ whole genome shotgun (WGS) entry which is preliminary data.</text>
</comment>
<sequence>MDANYCREKAALCLRLADGLALNNPGRFQLMDLAEDFQRRAKELEIEAARDATRSNATVMQSLENVA</sequence>
<protein>
    <submittedName>
        <fullName evidence="2">Uncharacterized protein</fullName>
    </submittedName>
</protein>
<proteinExistence type="predicted"/>
<accession>A0A7V8SXZ8</accession>
<reference evidence="2" key="1">
    <citation type="submission" date="2020-06" db="EMBL/GenBank/DDBJ databases">
        <title>Legume-microbial interactions unlock mineral nutrients during tropical forest succession.</title>
        <authorList>
            <person name="Epihov D.Z."/>
        </authorList>
    </citation>
    <scope>NUCLEOTIDE SEQUENCE [LARGE SCALE GENOMIC DNA]</scope>
    <source>
        <strain evidence="2">Pan2503</strain>
    </source>
</reference>
<gene>
    <name evidence="2" type="ORF">HRJ53_18085</name>
</gene>
<dbReference type="Proteomes" id="UP000567293">
    <property type="component" value="Unassembled WGS sequence"/>
</dbReference>
<evidence type="ECO:0000256" key="1">
    <source>
        <dbReference type="SAM" id="Coils"/>
    </source>
</evidence>
<feature type="coiled-coil region" evidence="1">
    <location>
        <begin position="27"/>
        <end position="54"/>
    </location>
</feature>
<name>A0A7V8SXZ8_9BACT</name>
<dbReference type="EMBL" id="JACDQQ010001731">
    <property type="protein sequence ID" value="MBA0086895.1"/>
    <property type="molecule type" value="Genomic_DNA"/>
</dbReference>
<evidence type="ECO:0000313" key="2">
    <source>
        <dbReference type="EMBL" id="MBA0086895.1"/>
    </source>
</evidence>